<reference evidence="5" key="1">
    <citation type="submission" date="2021-01" db="EMBL/GenBank/DDBJ databases">
        <title>Microvirga sp.</title>
        <authorList>
            <person name="Kim M.K."/>
        </authorList>
    </citation>
    <scope>NUCLEOTIDE SEQUENCE</scope>
    <source>
        <strain evidence="5">5420S-16</strain>
    </source>
</reference>
<evidence type="ECO:0000256" key="3">
    <source>
        <dbReference type="ARBA" id="ARBA00023163"/>
    </source>
</evidence>
<dbReference type="Pfam" id="PF13545">
    <property type="entry name" value="HTH_Crp_2"/>
    <property type="match status" value="1"/>
</dbReference>
<evidence type="ECO:0000259" key="4">
    <source>
        <dbReference type="PROSITE" id="PS51063"/>
    </source>
</evidence>
<evidence type="ECO:0000313" key="5">
    <source>
        <dbReference type="EMBL" id="MBL0408339.1"/>
    </source>
</evidence>
<dbReference type="Gene3D" id="1.10.10.10">
    <property type="entry name" value="Winged helix-like DNA-binding domain superfamily/Winged helix DNA-binding domain"/>
    <property type="match status" value="1"/>
</dbReference>
<dbReference type="SUPFAM" id="SSF46785">
    <property type="entry name" value="Winged helix' DNA-binding domain"/>
    <property type="match status" value="1"/>
</dbReference>
<name>A0A936ZP60_9HYPH</name>
<dbReference type="Gene3D" id="2.60.120.10">
    <property type="entry name" value="Jelly Rolls"/>
    <property type="match status" value="1"/>
</dbReference>
<evidence type="ECO:0000313" key="6">
    <source>
        <dbReference type="Proteomes" id="UP000605848"/>
    </source>
</evidence>
<organism evidence="5 6">
    <name type="scientific">Microvirga aerilata</name>
    <dbReference type="NCBI Taxonomy" id="670292"/>
    <lineage>
        <taxon>Bacteria</taxon>
        <taxon>Pseudomonadati</taxon>
        <taxon>Pseudomonadota</taxon>
        <taxon>Alphaproteobacteria</taxon>
        <taxon>Hyphomicrobiales</taxon>
        <taxon>Methylobacteriaceae</taxon>
        <taxon>Microvirga</taxon>
    </lineage>
</organism>
<dbReference type="SUPFAM" id="SSF51206">
    <property type="entry name" value="cAMP-binding domain-like"/>
    <property type="match status" value="1"/>
</dbReference>
<dbReference type="InterPro" id="IPR050397">
    <property type="entry name" value="Env_Response_Regulators"/>
</dbReference>
<dbReference type="InterPro" id="IPR014710">
    <property type="entry name" value="RmlC-like_jellyroll"/>
</dbReference>
<dbReference type="Proteomes" id="UP000605848">
    <property type="component" value="Unassembled WGS sequence"/>
</dbReference>
<dbReference type="AlphaFoldDB" id="A0A936ZP60"/>
<sequence length="265" mass="29288">MRVDSPSVSPAVRANHRGNRLLAALAPDDFAALEPHLQGVMLKQDQILYEMGAPLRHAYFPHDTVVSLVAVLKDGRSAEMAVYGCEGVLGLIGAIATRKALGRYIVQASGTASRIELDRLHEVINSRPRVRQLVLHFTEAMMARVLQNVVCNAIHSVEARCCRWILSMHDRLEGDTVPLTHEFLSEMLGVQRSTVSSITRALQGSGFIRQGRGVIRVTDRAGLEATSCECYGTVRRSFERLLPYTYSDVTPADPRQPPHRLLLPG</sequence>
<dbReference type="InterPro" id="IPR036390">
    <property type="entry name" value="WH_DNA-bd_sf"/>
</dbReference>
<keyword evidence="3" id="KW-0804">Transcription</keyword>
<keyword evidence="1" id="KW-0805">Transcription regulation</keyword>
<dbReference type="PANTHER" id="PTHR24567:SF74">
    <property type="entry name" value="HTH-TYPE TRANSCRIPTIONAL REGULATOR ARCR"/>
    <property type="match status" value="1"/>
</dbReference>
<dbReference type="InterPro" id="IPR036388">
    <property type="entry name" value="WH-like_DNA-bd_sf"/>
</dbReference>
<protein>
    <submittedName>
        <fullName evidence="5">Crp/Fnr family transcriptional regulator</fullName>
    </submittedName>
</protein>
<proteinExistence type="predicted"/>
<dbReference type="GO" id="GO:0003700">
    <property type="term" value="F:DNA-binding transcription factor activity"/>
    <property type="evidence" value="ECO:0007669"/>
    <property type="project" value="TreeGrafter"/>
</dbReference>
<evidence type="ECO:0000256" key="2">
    <source>
        <dbReference type="ARBA" id="ARBA00023125"/>
    </source>
</evidence>
<dbReference type="PANTHER" id="PTHR24567">
    <property type="entry name" value="CRP FAMILY TRANSCRIPTIONAL REGULATORY PROTEIN"/>
    <property type="match status" value="1"/>
</dbReference>
<evidence type="ECO:0000256" key="1">
    <source>
        <dbReference type="ARBA" id="ARBA00023015"/>
    </source>
</evidence>
<dbReference type="SMART" id="SM00419">
    <property type="entry name" value="HTH_CRP"/>
    <property type="match status" value="1"/>
</dbReference>
<feature type="domain" description="HTH crp-type" evidence="4">
    <location>
        <begin position="155"/>
        <end position="221"/>
    </location>
</feature>
<dbReference type="InterPro" id="IPR012318">
    <property type="entry name" value="HTH_CRP"/>
</dbReference>
<accession>A0A936ZP60</accession>
<dbReference type="GO" id="GO:0005829">
    <property type="term" value="C:cytosol"/>
    <property type="evidence" value="ECO:0007669"/>
    <property type="project" value="TreeGrafter"/>
</dbReference>
<gene>
    <name evidence="5" type="ORF">JKG68_31185</name>
</gene>
<dbReference type="PROSITE" id="PS51063">
    <property type="entry name" value="HTH_CRP_2"/>
    <property type="match status" value="1"/>
</dbReference>
<comment type="caution">
    <text evidence="5">The sequence shown here is derived from an EMBL/GenBank/DDBJ whole genome shotgun (WGS) entry which is preliminary data.</text>
</comment>
<keyword evidence="6" id="KW-1185">Reference proteome</keyword>
<dbReference type="GO" id="GO:0003677">
    <property type="term" value="F:DNA binding"/>
    <property type="evidence" value="ECO:0007669"/>
    <property type="project" value="UniProtKB-KW"/>
</dbReference>
<keyword evidence="2" id="KW-0238">DNA-binding</keyword>
<dbReference type="EMBL" id="JAEQMY010000193">
    <property type="protein sequence ID" value="MBL0408339.1"/>
    <property type="molecule type" value="Genomic_DNA"/>
</dbReference>
<dbReference type="InterPro" id="IPR018490">
    <property type="entry name" value="cNMP-bd_dom_sf"/>
</dbReference>